<dbReference type="SUPFAM" id="SSF51011">
    <property type="entry name" value="Glycosyl hydrolase domain"/>
    <property type="match status" value="1"/>
</dbReference>
<evidence type="ECO:0000256" key="2">
    <source>
        <dbReference type="RuleBase" id="RU361185"/>
    </source>
</evidence>
<reference evidence="5" key="1">
    <citation type="submission" date="2020-02" db="EMBL/GenBank/DDBJ databases">
        <authorList>
            <person name="Gao J."/>
            <person name="Sun J."/>
        </authorList>
    </citation>
    <scope>NUCLEOTIDE SEQUENCE</scope>
    <source>
        <strain evidence="5">602-2</strain>
    </source>
</reference>
<comment type="similarity">
    <text evidence="1 2">Belongs to the glycosyl hydrolase 31 family.</text>
</comment>
<dbReference type="CDD" id="cd14752">
    <property type="entry name" value="GH31_N"/>
    <property type="match status" value="1"/>
</dbReference>
<dbReference type="Gene3D" id="2.60.40.1760">
    <property type="entry name" value="glycosyl hydrolase (family 31)"/>
    <property type="match status" value="1"/>
</dbReference>
<dbReference type="Pfam" id="PF21365">
    <property type="entry name" value="Glyco_hydro_31_3rd"/>
    <property type="match status" value="1"/>
</dbReference>
<dbReference type="InterPro" id="IPR048395">
    <property type="entry name" value="Glyco_hydro_31_C"/>
</dbReference>
<keyword evidence="2" id="KW-0378">Hydrolase</keyword>
<dbReference type="Pfam" id="PF01055">
    <property type="entry name" value="Glyco_hydro_31_2nd"/>
    <property type="match status" value="1"/>
</dbReference>
<dbReference type="GO" id="GO:0030246">
    <property type="term" value="F:carbohydrate binding"/>
    <property type="evidence" value="ECO:0007669"/>
    <property type="project" value="InterPro"/>
</dbReference>
<dbReference type="InterPro" id="IPR051816">
    <property type="entry name" value="Glycosyl_Hydrolase_31"/>
</dbReference>
<dbReference type="InterPro" id="IPR000322">
    <property type="entry name" value="Glyco_hydro_31_TIM"/>
</dbReference>
<dbReference type="SUPFAM" id="SSF74650">
    <property type="entry name" value="Galactose mutarotase-like"/>
    <property type="match status" value="1"/>
</dbReference>
<dbReference type="InterPro" id="IPR025887">
    <property type="entry name" value="Glyco_hydro_31_N_dom"/>
</dbReference>
<evidence type="ECO:0000256" key="1">
    <source>
        <dbReference type="ARBA" id="ARBA00007806"/>
    </source>
</evidence>
<dbReference type="SMART" id="SM00758">
    <property type="entry name" value="PA14"/>
    <property type="match status" value="1"/>
</dbReference>
<dbReference type="PANTHER" id="PTHR43863:SF2">
    <property type="entry name" value="MALTASE-GLUCOAMYLASE"/>
    <property type="match status" value="1"/>
</dbReference>
<proteinExistence type="inferred from homology"/>
<feature type="compositionally biased region" description="Basic and acidic residues" evidence="3">
    <location>
        <begin position="76"/>
        <end position="94"/>
    </location>
</feature>
<gene>
    <name evidence="5" type="ORF">G5B46_13095</name>
</gene>
<dbReference type="SUPFAM" id="SSF56988">
    <property type="entry name" value="Anthrax protective antigen"/>
    <property type="match status" value="1"/>
</dbReference>
<dbReference type="SUPFAM" id="SSF51445">
    <property type="entry name" value="(Trans)glycosidases"/>
    <property type="match status" value="1"/>
</dbReference>
<feature type="compositionally biased region" description="Basic and acidic residues" evidence="3">
    <location>
        <begin position="1"/>
        <end position="21"/>
    </location>
</feature>
<dbReference type="Pfam" id="PF07691">
    <property type="entry name" value="PA14"/>
    <property type="match status" value="1"/>
</dbReference>
<dbReference type="Pfam" id="PF13802">
    <property type="entry name" value="Gal_mutarotas_2"/>
    <property type="match status" value="1"/>
</dbReference>
<feature type="region of interest" description="Disordered" evidence="3">
    <location>
        <begin position="1"/>
        <end position="124"/>
    </location>
</feature>
<sequence length="1072" mass="120763">MAVRLDRGPVDGQGREAARPRDPRRRRPGRPTRSRRVPDHRLPRPPDLRLGQGRAVHGLARRGRPLRRQGSVGVRPRLERRPGRLRSEPDHLAPDPEGEAGDLLGRRPGLRTRTKTTTTGKKNDMRSIYRGGGLAAGLALSLLASTSAFALDGGFEKTADGVVVTPASGPAKKVRLQVMGERIIHVTASPTDTFDNPPSLMVTAKPVTGGFTVDEKGGVLTLKTAKATAQVSLMDGTVDFLDAAGRKVLAERDRGAFTPVKVEGQDFYSVRQQFNLGTDEAFYGLGQQQNGQMNYNGRDVELLQYNRAIAVPMLLSSKGYGLLWDNNSITRFGNPIPYDVASRDLKIFDADGKAGGFTAKYYQNGQLKVTRVEKDIDYRFLKDLPNWPAELQDAAKKNLPGQTVTWEGFVQTDKAGEHNFKLYSSGYAKVWLDGQLVIDRWRQNWNPWYHNFDAKLTPGKKHKVRVEWTPDDGYIGLLHNDPMPAADRHSLQLTSEVGKAIDYYYIGGEDLDQVVAGYRDLTGSAVMMPRWAYGFWQSRQRYETQDQIVGVVKEYRKRGLPLDNIVMDWRYWKDPEWGTHKFDETRFPSPQKMVDDIHGMNAHFMISIWPKFYPTTDNFKELDAKGHMYKRNIEQGALDWVGPGYLNSFYDPYSQEARDIYWKQVKRDLKVYGVDAWWMDASEPDLHSNVDVPERTLRMSPTALGPGAEYFNSYALEHTRGVYEGEIKDNPDVRPFILTRSGFGGLQRNASAVWSGDVVARWDDFRDQISAGVNLSMSGIPNWTTDIGGFSVEKRYETKDPAHWAEWQELNLRWFQFGAFSPLFRSHGELPFREIYELADEGSDIYKSLAWYDELRYRLMPYVYTLAADTYHRDGSMMRGLVMDYPGDAKARNVDDQYLFGQDFLVAPVTAFKARSRSVYLPAGTWYDFETGKAFKGGQSVKADAPLSRMPLFVKAGAIVPTTVVQQYVGEKPDAPITLLIFTGKDGKYELYEDDGLSNGYARGAWARTPISYDDASGRVTIGARSGGFKGMVDKRTFKVRFIGKGGKPTDFDAAADLTVEYDGQPVVLTRK</sequence>
<dbReference type="Gene3D" id="3.20.20.80">
    <property type="entry name" value="Glycosidases"/>
    <property type="match status" value="1"/>
</dbReference>
<evidence type="ECO:0000259" key="4">
    <source>
        <dbReference type="PROSITE" id="PS51820"/>
    </source>
</evidence>
<dbReference type="EMBL" id="JAAKGT010000005">
    <property type="protein sequence ID" value="NGM50547.1"/>
    <property type="molecule type" value="Genomic_DNA"/>
</dbReference>
<accession>A0A6G4QYK7</accession>
<keyword evidence="2" id="KW-0326">Glycosidase</keyword>
<name>A0A6G4QYK7_9CAUL</name>
<comment type="caution">
    <text evidence="5">The sequence shown here is derived from an EMBL/GenBank/DDBJ whole genome shotgun (WGS) entry which is preliminary data.</text>
</comment>
<dbReference type="AlphaFoldDB" id="A0A6G4QYK7"/>
<dbReference type="PANTHER" id="PTHR43863">
    <property type="entry name" value="HYDROLASE, PUTATIVE (AFU_ORTHOLOGUE AFUA_1G03140)-RELATED"/>
    <property type="match status" value="1"/>
</dbReference>
<dbReference type="Gene3D" id="2.60.40.1180">
    <property type="entry name" value="Golgi alpha-mannosidase II"/>
    <property type="match status" value="2"/>
</dbReference>
<dbReference type="Pfam" id="PF17137">
    <property type="entry name" value="DUF5110"/>
    <property type="match status" value="1"/>
</dbReference>
<dbReference type="InterPro" id="IPR011658">
    <property type="entry name" value="PA14_dom"/>
</dbReference>
<dbReference type="InterPro" id="IPR013780">
    <property type="entry name" value="Glyco_hydro_b"/>
</dbReference>
<evidence type="ECO:0000313" key="5">
    <source>
        <dbReference type="EMBL" id="NGM50547.1"/>
    </source>
</evidence>
<dbReference type="GO" id="GO:0004553">
    <property type="term" value="F:hydrolase activity, hydrolyzing O-glycosyl compounds"/>
    <property type="evidence" value="ECO:0007669"/>
    <property type="project" value="InterPro"/>
</dbReference>
<dbReference type="InterPro" id="IPR017853">
    <property type="entry name" value="GH"/>
</dbReference>
<dbReference type="InterPro" id="IPR033403">
    <property type="entry name" value="DUF5110"/>
</dbReference>
<dbReference type="InterPro" id="IPR011013">
    <property type="entry name" value="Gal_mutarotase_sf_dom"/>
</dbReference>
<feature type="compositionally biased region" description="Basic and acidic residues" evidence="3">
    <location>
        <begin position="36"/>
        <end position="47"/>
    </location>
</feature>
<dbReference type="CDD" id="cd06591">
    <property type="entry name" value="GH31_xylosidase_XylS"/>
    <property type="match status" value="1"/>
</dbReference>
<protein>
    <submittedName>
        <fullName evidence="5">DUF5110 domain-containing protein</fullName>
    </submittedName>
</protein>
<feature type="domain" description="PA14" evidence="4">
    <location>
        <begin position="352"/>
        <end position="498"/>
    </location>
</feature>
<organism evidence="5">
    <name type="scientific">Caulobacter sp. 602-2</name>
    <dbReference type="NCBI Taxonomy" id="2710887"/>
    <lineage>
        <taxon>Bacteria</taxon>
        <taxon>Pseudomonadati</taxon>
        <taxon>Pseudomonadota</taxon>
        <taxon>Alphaproteobacteria</taxon>
        <taxon>Caulobacterales</taxon>
        <taxon>Caulobacteraceae</taxon>
        <taxon>Caulobacter</taxon>
    </lineage>
</organism>
<dbReference type="InterPro" id="IPR037524">
    <property type="entry name" value="PA14/GLEYA"/>
</dbReference>
<dbReference type="GO" id="GO:0005975">
    <property type="term" value="P:carbohydrate metabolic process"/>
    <property type="evidence" value="ECO:0007669"/>
    <property type="project" value="InterPro"/>
</dbReference>
<dbReference type="Gene3D" id="2.60.120.380">
    <property type="match status" value="1"/>
</dbReference>
<evidence type="ECO:0000256" key="3">
    <source>
        <dbReference type="SAM" id="MobiDB-lite"/>
    </source>
</evidence>
<feature type="compositionally biased region" description="Basic residues" evidence="3">
    <location>
        <begin position="22"/>
        <end position="35"/>
    </location>
</feature>
<dbReference type="PROSITE" id="PS51820">
    <property type="entry name" value="PA14"/>
    <property type="match status" value="1"/>
</dbReference>